<organism evidence="1">
    <name type="scientific">marine sediment metagenome</name>
    <dbReference type="NCBI Taxonomy" id="412755"/>
    <lineage>
        <taxon>unclassified sequences</taxon>
        <taxon>metagenomes</taxon>
        <taxon>ecological metagenomes</taxon>
    </lineage>
</organism>
<dbReference type="EMBL" id="LAZR01036423">
    <property type="protein sequence ID" value="KKL24875.1"/>
    <property type="molecule type" value="Genomic_DNA"/>
</dbReference>
<protein>
    <submittedName>
        <fullName evidence="1">Uncharacterized protein</fullName>
    </submittedName>
</protein>
<reference evidence="1" key="1">
    <citation type="journal article" date="2015" name="Nature">
        <title>Complex archaea that bridge the gap between prokaryotes and eukaryotes.</title>
        <authorList>
            <person name="Spang A."/>
            <person name="Saw J.H."/>
            <person name="Jorgensen S.L."/>
            <person name="Zaremba-Niedzwiedzka K."/>
            <person name="Martijn J."/>
            <person name="Lind A.E."/>
            <person name="van Eijk R."/>
            <person name="Schleper C."/>
            <person name="Guy L."/>
            <person name="Ettema T.J."/>
        </authorList>
    </citation>
    <scope>NUCLEOTIDE SEQUENCE</scope>
</reference>
<comment type="caution">
    <text evidence="1">The sequence shown here is derived from an EMBL/GenBank/DDBJ whole genome shotgun (WGS) entry which is preliminary data.</text>
</comment>
<accession>A0A0F9BSL2</accession>
<proteinExistence type="predicted"/>
<dbReference type="AlphaFoldDB" id="A0A0F9BSL2"/>
<sequence length="78" mass="9087">MPEILAVYTWSNGMVMAFDRDGEQMPEYQGRMGEVLPRIIREAPSDTKWFIGSWREGTIPISREQLKLLMENAQEIIE</sequence>
<gene>
    <name evidence="1" type="ORF">LCGC14_2410940</name>
</gene>
<evidence type="ECO:0000313" key="1">
    <source>
        <dbReference type="EMBL" id="KKL24875.1"/>
    </source>
</evidence>
<name>A0A0F9BSL2_9ZZZZ</name>